<dbReference type="Proteomes" id="UP001148299">
    <property type="component" value="Unassembled WGS sequence"/>
</dbReference>
<keyword evidence="3" id="KW-1185">Reference proteome</keyword>
<evidence type="ECO:0000313" key="2">
    <source>
        <dbReference type="EMBL" id="KAJ5358020.1"/>
    </source>
</evidence>
<proteinExistence type="predicted"/>
<protein>
    <submittedName>
        <fullName evidence="2">Uncharacterized protein</fullName>
    </submittedName>
</protein>
<accession>A0A9W9REF8</accession>
<evidence type="ECO:0000313" key="3">
    <source>
        <dbReference type="Proteomes" id="UP001148299"/>
    </source>
</evidence>
<sequence>MKVRIRHLAKPDSLLTSSYNIAPRPPLAPSTGAGSADLSSFGQLNASELAFISTWLVSYRRTGSVSLAAGTALHSCEEEPMSANRAPGVGGEYTQANEKEEEEELGEDQWEDIDELKGMGRKRAPKYQ</sequence>
<reference evidence="2" key="1">
    <citation type="submission" date="2022-12" db="EMBL/GenBank/DDBJ databases">
        <authorList>
            <person name="Petersen C."/>
        </authorList>
    </citation>
    <scope>NUCLEOTIDE SEQUENCE</scope>
    <source>
        <strain evidence="2">IBT 35675</strain>
    </source>
</reference>
<dbReference type="AlphaFoldDB" id="A0A9W9REF8"/>
<feature type="compositionally biased region" description="Basic residues" evidence="1">
    <location>
        <begin position="119"/>
        <end position="128"/>
    </location>
</feature>
<name>A0A9W9REF8_PENBR</name>
<reference evidence="2" key="2">
    <citation type="journal article" date="2023" name="IMA Fungus">
        <title>Comparative genomic study of the Penicillium genus elucidates a diverse pangenome and 15 lateral gene transfer events.</title>
        <authorList>
            <person name="Petersen C."/>
            <person name="Sorensen T."/>
            <person name="Nielsen M.R."/>
            <person name="Sondergaard T.E."/>
            <person name="Sorensen J.L."/>
            <person name="Fitzpatrick D.A."/>
            <person name="Frisvad J.C."/>
            <person name="Nielsen K.L."/>
        </authorList>
    </citation>
    <scope>NUCLEOTIDE SEQUENCE</scope>
    <source>
        <strain evidence="2">IBT 35675</strain>
    </source>
</reference>
<comment type="caution">
    <text evidence="2">The sequence shown here is derived from an EMBL/GenBank/DDBJ whole genome shotgun (WGS) entry which is preliminary data.</text>
</comment>
<gene>
    <name evidence="2" type="ORF">N7541_005178</name>
</gene>
<feature type="region of interest" description="Disordered" evidence="1">
    <location>
        <begin position="16"/>
        <end position="39"/>
    </location>
</feature>
<dbReference type="EMBL" id="JAPZBR010000003">
    <property type="protein sequence ID" value="KAJ5358020.1"/>
    <property type="molecule type" value="Genomic_DNA"/>
</dbReference>
<evidence type="ECO:0000256" key="1">
    <source>
        <dbReference type="SAM" id="MobiDB-lite"/>
    </source>
</evidence>
<feature type="region of interest" description="Disordered" evidence="1">
    <location>
        <begin position="77"/>
        <end position="128"/>
    </location>
</feature>
<organism evidence="2 3">
    <name type="scientific">Penicillium brevicompactum</name>
    <dbReference type="NCBI Taxonomy" id="5074"/>
    <lineage>
        <taxon>Eukaryota</taxon>
        <taxon>Fungi</taxon>
        <taxon>Dikarya</taxon>
        <taxon>Ascomycota</taxon>
        <taxon>Pezizomycotina</taxon>
        <taxon>Eurotiomycetes</taxon>
        <taxon>Eurotiomycetidae</taxon>
        <taxon>Eurotiales</taxon>
        <taxon>Aspergillaceae</taxon>
        <taxon>Penicillium</taxon>
    </lineage>
</organism>
<feature type="compositionally biased region" description="Acidic residues" evidence="1">
    <location>
        <begin position="99"/>
        <end position="114"/>
    </location>
</feature>